<dbReference type="SUPFAM" id="SSF50156">
    <property type="entry name" value="PDZ domain-like"/>
    <property type="match status" value="1"/>
</dbReference>
<dbReference type="Gene3D" id="2.30.42.10">
    <property type="match status" value="1"/>
</dbReference>
<keyword evidence="1" id="KW-0645">Protease</keyword>
<dbReference type="RefSeq" id="WP_009139466.1">
    <property type="nucleotide sequence ID" value="NZ_JH815198.1"/>
</dbReference>
<dbReference type="eggNOG" id="COG0265">
    <property type="taxonomic scope" value="Bacteria"/>
</dbReference>
<dbReference type="Pfam" id="PF13365">
    <property type="entry name" value="Trypsin_2"/>
    <property type="match status" value="1"/>
</dbReference>
<evidence type="ECO:0000256" key="3">
    <source>
        <dbReference type="SAM" id="MobiDB-lite"/>
    </source>
</evidence>
<evidence type="ECO:0000256" key="1">
    <source>
        <dbReference type="ARBA" id="ARBA00022670"/>
    </source>
</evidence>
<dbReference type="Proteomes" id="UP000006069">
    <property type="component" value="Unassembled WGS sequence"/>
</dbReference>
<dbReference type="Gene3D" id="2.40.10.120">
    <property type="match status" value="1"/>
</dbReference>
<proteinExistence type="predicted"/>
<evidence type="ECO:0000256" key="2">
    <source>
        <dbReference type="ARBA" id="ARBA00022801"/>
    </source>
</evidence>
<keyword evidence="2" id="KW-0378">Hydrolase</keyword>
<keyword evidence="7" id="KW-1185">Reference proteome</keyword>
<feature type="compositionally biased region" description="Polar residues" evidence="3">
    <location>
        <begin position="24"/>
        <end position="59"/>
    </location>
</feature>
<name>K0YJG7_9ACTN</name>
<keyword evidence="4" id="KW-1133">Transmembrane helix</keyword>
<feature type="region of interest" description="Disordered" evidence="3">
    <location>
        <begin position="1"/>
        <end position="72"/>
    </location>
</feature>
<dbReference type="PANTHER" id="PTHR43343">
    <property type="entry name" value="PEPTIDASE S12"/>
    <property type="match status" value="1"/>
</dbReference>
<dbReference type="Pfam" id="PF13180">
    <property type="entry name" value="PDZ_2"/>
    <property type="match status" value="1"/>
</dbReference>
<dbReference type="InterPro" id="IPR001940">
    <property type="entry name" value="Peptidase_S1C"/>
</dbReference>
<dbReference type="InterPro" id="IPR009003">
    <property type="entry name" value="Peptidase_S1_PA"/>
</dbReference>
<dbReference type="EMBL" id="ADMD01000007">
    <property type="protein sequence ID" value="EJZ83747.1"/>
    <property type="molecule type" value="Genomic_DNA"/>
</dbReference>
<dbReference type="SUPFAM" id="SSF50494">
    <property type="entry name" value="Trypsin-like serine proteases"/>
    <property type="match status" value="1"/>
</dbReference>
<feature type="compositionally biased region" description="Low complexity" evidence="3">
    <location>
        <begin position="60"/>
        <end position="72"/>
    </location>
</feature>
<dbReference type="InParanoid" id="K0YJG7"/>
<feature type="transmembrane region" description="Helical" evidence="4">
    <location>
        <begin position="113"/>
        <end position="134"/>
    </location>
</feature>
<feature type="compositionally biased region" description="Low complexity" evidence="3">
    <location>
        <begin position="7"/>
        <end position="23"/>
    </location>
</feature>
<sequence length="520" mass="53128">MTEENKNAYGANQNSGQGAAGPQHASQETVSFGQPQAESQQAAGHTQQFASAPQTSAGYTQQQPQMPAQATNAYNQQQAQAYQERVYQAYAAQSAPQHVKTGASSKKSLGKTFGVSFAGAALAVVLGLGGFAGYQAVTGGSQGSGASLGSSTSTNITASDTDETLAEAVANKALPSIASIDIYQKASGSTQSAFGFEVPGAGSDDTLTQTSLGSGVVISKDGYIITNNHVVEGADAIKATVNGTEYDATLVGSDASSDIAVIKVEASDLTPIEIGSSSDLKVGEWVMSLGSPFGLENSVSEGIVSALQRSTTMQDEATGETVIYPNMIQTDATINPGNSGGALVDADGKLIGINSMIQSSSGSSSGVGFAIPVDYAMDLAQQIIDGKTPTHAQLGVSMAQINSQMAQYYDLPTDTGVYVANVYADSAAAEGGIEKGDIITSFDGTAITSPSDLQMKVREKNPGDTVDVVVNRNGEEKTLSVTLGSDENALTPSSDAQSYGYGSNNGDLYGNGGNLFGFGN</sequence>
<keyword evidence="4" id="KW-0812">Transmembrane</keyword>
<comment type="caution">
    <text evidence="6">The sequence shown here is derived from an EMBL/GenBank/DDBJ whole genome shotgun (WGS) entry which is preliminary data.</text>
</comment>
<dbReference type="PRINTS" id="PR00834">
    <property type="entry name" value="PROTEASES2C"/>
</dbReference>
<dbReference type="PANTHER" id="PTHR43343:SF3">
    <property type="entry name" value="PROTEASE DO-LIKE 8, CHLOROPLASTIC"/>
    <property type="match status" value="1"/>
</dbReference>
<evidence type="ECO:0000313" key="7">
    <source>
        <dbReference type="Proteomes" id="UP000006069"/>
    </source>
</evidence>
<gene>
    <name evidence="6" type="ORF">HMPREF9451_01268</name>
</gene>
<dbReference type="HOGENOM" id="CLU_020120_3_1_11"/>
<dbReference type="AlphaFoldDB" id="K0YJG7"/>
<dbReference type="InterPro" id="IPR051201">
    <property type="entry name" value="Chloro_Bact_Ser_Proteases"/>
</dbReference>
<reference evidence="6 7" key="1">
    <citation type="submission" date="2012-08" db="EMBL/GenBank/DDBJ databases">
        <title>The Genome Sequence of Slackia piriformis YIT 12062.</title>
        <authorList>
            <consortium name="The Broad Institute Genome Sequencing Platform"/>
            <person name="Earl A."/>
            <person name="Ward D."/>
            <person name="Feldgarden M."/>
            <person name="Gevers D."/>
            <person name="Morotomi M."/>
            <person name="Walker B."/>
            <person name="Young S.K."/>
            <person name="Zeng Q."/>
            <person name="Gargeya S."/>
            <person name="Fitzgerald M."/>
            <person name="Haas B."/>
            <person name="Abouelleil A."/>
            <person name="Alvarado L."/>
            <person name="Arachchi H.M."/>
            <person name="Berlin A.M."/>
            <person name="Chapman S.B."/>
            <person name="Goldberg J."/>
            <person name="Griggs A."/>
            <person name="Gujja S."/>
            <person name="Hansen M."/>
            <person name="Howarth C."/>
            <person name="Imamovic A."/>
            <person name="Larimer J."/>
            <person name="McCowen C."/>
            <person name="Montmayeur A."/>
            <person name="Murphy C."/>
            <person name="Neiman D."/>
            <person name="Pearson M."/>
            <person name="Priest M."/>
            <person name="Roberts A."/>
            <person name="Saif S."/>
            <person name="Shea T."/>
            <person name="Sisk P."/>
            <person name="Sykes S."/>
            <person name="Wortman J."/>
            <person name="Nusbaum C."/>
            <person name="Birren B."/>
        </authorList>
    </citation>
    <scope>NUCLEOTIDE SEQUENCE [LARGE SCALE GENOMIC DNA]</scope>
    <source>
        <strain evidence="6 7">YIT 12062</strain>
    </source>
</reference>
<dbReference type="InterPro" id="IPR036034">
    <property type="entry name" value="PDZ_sf"/>
</dbReference>
<evidence type="ECO:0000313" key="6">
    <source>
        <dbReference type="EMBL" id="EJZ83747.1"/>
    </source>
</evidence>
<evidence type="ECO:0000259" key="5">
    <source>
        <dbReference type="PROSITE" id="PS50106"/>
    </source>
</evidence>
<dbReference type="InterPro" id="IPR001478">
    <property type="entry name" value="PDZ"/>
</dbReference>
<accession>K0YJG7</accession>
<protein>
    <recommendedName>
        <fullName evidence="5">PDZ domain-containing protein</fullName>
    </recommendedName>
</protein>
<dbReference type="SMART" id="SM00228">
    <property type="entry name" value="PDZ"/>
    <property type="match status" value="1"/>
</dbReference>
<dbReference type="CDD" id="cd06779">
    <property type="entry name" value="cpPDZ_Deg_HtrA-like"/>
    <property type="match status" value="1"/>
</dbReference>
<dbReference type="FunCoup" id="K0YJG7">
    <property type="interactions" value="241"/>
</dbReference>
<evidence type="ECO:0000256" key="4">
    <source>
        <dbReference type="SAM" id="Phobius"/>
    </source>
</evidence>
<dbReference type="PROSITE" id="PS50106">
    <property type="entry name" value="PDZ"/>
    <property type="match status" value="1"/>
</dbReference>
<organism evidence="6 7">
    <name type="scientific">Slackia piriformis YIT 12062</name>
    <dbReference type="NCBI Taxonomy" id="742818"/>
    <lineage>
        <taxon>Bacteria</taxon>
        <taxon>Bacillati</taxon>
        <taxon>Actinomycetota</taxon>
        <taxon>Coriobacteriia</taxon>
        <taxon>Eggerthellales</taxon>
        <taxon>Eggerthellaceae</taxon>
        <taxon>Slackia</taxon>
    </lineage>
</organism>
<dbReference type="GO" id="GO:0004252">
    <property type="term" value="F:serine-type endopeptidase activity"/>
    <property type="evidence" value="ECO:0007669"/>
    <property type="project" value="InterPro"/>
</dbReference>
<dbReference type="GO" id="GO:0006508">
    <property type="term" value="P:proteolysis"/>
    <property type="evidence" value="ECO:0007669"/>
    <property type="project" value="UniProtKB-KW"/>
</dbReference>
<feature type="domain" description="PDZ" evidence="5">
    <location>
        <begin position="383"/>
        <end position="474"/>
    </location>
</feature>
<keyword evidence="4" id="KW-0472">Membrane</keyword>
<dbReference type="PATRIC" id="fig|742818.3.peg.1332"/>